<keyword evidence="3" id="KW-0597">Phosphoprotein</keyword>
<evidence type="ECO:0000256" key="7">
    <source>
        <dbReference type="RuleBase" id="RU004326"/>
    </source>
</evidence>
<feature type="domain" description="Alpha-D-phosphohexomutase alpha/beta/alpha" evidence="9">
    <location>
        <begin position="10"/>
        <end position="138"/>
    </location>
</feature>
<dbReference type="InterPro" id="IPR036900">
    <property type="entry name" value="A-D-PHexomutase_C_sf"/>
</dbReference>
<evidence type="ECO:0000256" key="2">
    <source>
        <dbReference type="ARBA" id="ARBA00010231"/>
    </source>
</evidence>
<keyword evidence="4 7" id="KW-0479">Metal-binding</keyword>
<evidence type="ECO:0000256" key="4">
    <source>
        <dbReference type="ARBA" id="ARBA00022723"/>
    </source>
</evidence>
<dbReference type="GO" id="GO:0005975">
    <property type="term" value="P:carbohydrate metabolic process"/>
    <property type="evidence" value="ECO:0007669"/>
    <property type="project" value="InterPro"/>
</dbReference>
<dbReference type="SUPFAM" id="SSF53738">
    <property type="entry name" value="Phosphoglucomutase, first 3 domains"/>
    <property type="match status" value="3"/>
</dbReference>
<dbReference type="Pfam" id="PF00408">
    <property type="entry name" value="PGM_PMM_IV"/>
    <property type="match status" value="1"/>
</dbReference>
<dbReference type="InterPro" id="IPR005841">
    <property type="entry name" value="Alpha-D-phosphohexomutase_SF"/>
</dbReference>
<gene>
    <name evidence="12" type="primary">glmM</name>
    <name evidence="12" type="ORF">ENO59_05470</name>
</gene>
<keyword evidence="5 7" id="KW-0460">Magnesium</keyword>
<dbReference type="Pfam" id="PF02880">
    <property type="entry name" value="PGM_PMM_III"/>
    <property type="match status" value="1"/>
</dbReference>
<protein>
    <submittedName>
        <fullName evidence="12">Phosphoglucosamine mutase</fullName>
        <ecNumber evidence="12">5.4.2.10</ecNumber>
    </submittedName>
</protein>
<dbReference type="NCBIfam" id="TIGR03990">
    <property type="entry name" value="Arch_GlmM"/>
    <property type="match status" value="1"/>
</dbReference>
<dbReference type="InterPro" id="IPR005846">
    <property type="entry name" value="A-D-PHexomutase_a/b/a-III"/>
</dbReference>
<feature type="domain" description="Alpha-D-phosphohexomutase C-terminal" evidence="8">
    <location>
        <begin position="394"/>
        <end position="453"/>
    </location>
</feature>
<keyword evidence="6 12" id="KW-0413">Isomerase</keyword>
<evidence type="ECO:0000259" key="8">
    <source>
        <dbReference type="Pfam" id="PF00408"/>
    </source>
</evidence>
<feature type="domain" description="Alpha-D-phosphohexomutase alpha/beta/alpha" evidence="11">
    <location>
        <begin position="282"/>
        <end position="375"/>
    </location>
</feature>
<dbReference type="InterPro" id="IPR005845">
    <property type="entry name" value="A-D-PHexomutase_a/b/a-II"/>
</dbReference>
<dbReference type="PRINTS" id="PR00509">
    <property type="entry name" value="PGMPMM"/>
</dbReference>
<dbReference type="GO" id="GO:0005829">
    <property type="term" value="C:cytosol"/>
    <property type="evidence" value="ECO:0007669"/>
    <property type="project" value="TreeGrafter"/>
</dbReference>
<dbReference type="GO" id="GO:0000287">
    <property type="term" value="F:magnesium ion binding"/>
    <property type="evidence" value="ECO:0007669"/>
    <property type="project" value="InterPro"/>
</dbReference>
<evidence type="ECO:0000313" key="12">
    <source>
        <dbReference type="EMBL" id="HER95951.1"/>
    </source>
</evidence>
<comment type="cofactor">
    <cofactor evidence="1">
        <name>Mg(2+)</name>
        <dbReference type="ChEBI" id="CHEBI:18420"/>
    </cofactor>
</comment>
<dbReference type="Gene3D" id="3.40.120.10">
    <property type="entry name" value="Alpha-D-Glucose-1,6-Bisphosphate, subunit A, domain 3"/>
    <property type="match status" value="3"/>
</dbReference>
<dbReference type="InterPro" id="IPR005843">
    <property type="entry name" value="A-D-PHexomutase_C"/>
</dbReference>
<dbReference type="Pfam" id="PF02879">
    <property type="entry name" value="PGM_PMM_II"/>
    <property type="match status" value="1"/>
</dbReference>
<organism evidence="12">
    <name type="scientific">Rhodothermus marinus</name>
    <name type="common">Rhodothermus obamensis</name>
    <dbReference type="NCBI Taxonomy" id="29549"/>
    <lineage>
        <taxon>Bacteria</taxon>
        <taxon>Pseudomonadati</taxon>
        <taxon>Rhodothermota</taxon>
        <taxon>Rhodothermia</taxon>
        <taxon>Rhodothermales</taxon>
        <taxon>Rhodothermaceae</taxon>
        <taxon>Rhodothermus</taxon>
    </lineage>
</organism>
<sequence length="459" mass="49419">MESSKTLIASTSGIRGIFGAGLGPEELMRYAGAFGAWLHRQVSGRRPRVVVGRDGRVTGSICARIVTATLESIGCDVLDAGLATTPTVEVAVQAACADGGIVLSASHNPAEWNALKLLNRQGEFLTPGEVREVLALAEASALPLVRYEALGSYEARDFLDEHLQRILALDFIDPERIARRQFRVLVDGINSVGAIALPALLRRLGVVEIRLVNGEPHGRFAHPPEPLPEHLTGTIAAVAESGVDLGFVVDPDADRLALIADGGVYVSEELTQVIAADFLWRFREGPFVTNLSSSRAIDEVAARYGMPVYRAAVGEINVVQKMKAVGAILGGEGNGGVILPDVHYGRDALVGAAMILQHLANLEQSLSELVATLPRYAMVKYKLPLDHLDAETALARLAERYAHARISTIDGLKIDLDEGWVHLRRSNTEPIVRIYAEARTAAEAEALATRFIEELQTIG</sequence>
<dbReference type="InterPro" id="IPR016066">
    <property type="entry name" value="A-D-PHexomutase_CS"/>
</dbReference>
<evidence type="ECO:0000259" key="10">
    <source>
        <dbReference type="Pfam" id="PF02879"/>
    </source>
</evidence>
<dbReference type="GO" id="GO:0006048">
    <property type="term" value="P:UDP-N-acetylglucosamine biosynthetic process"/>
    <property type="evidence" value="ECO:0007669"/>
    <property type="project" value="TreeGrafter"/>
</dbReference>
<reference evidence="12" key="1">
    <citation type="journal article" date="2020" name="mSystems">
        <title>Genome- and Community-Level Interaction Insights into Carbon Utilization and Element Cycling Functions of Hydrothermarchaeota in Hydrothermal Sediment.</title>
        <authorList>
            <person name="Zhou Z."/>
            <person name="Liu Y."/>
            <person name="Xu W."/>
            <person name="Pan J."/>
            <person name="Luo Z.H."/>
            <person name="Li M."/>
        </authorList>
    </citation>
    <scope>NUCLEOTIDE SEQUENCE [LARGE SCALE GENOMIC DNA]</scope>
    <source>
        <strain evidence="12">SpSt-143</strain>
    </source>
</reference>
<evidence type="ECO:0000256" key="1">
    <source>
        <dbReference type="ARBA" id="ARBA00001946"/>
    </source>
</evidence>
<evidence type="ECO:0000256" key="6">
    <source>
        <dbReference type="ARBA" id="ARBA00023235"/>
    </source>
</evidence>
<dbReference type="InterPro" id="IPR050060">
    <property type="entry name" value="Phosphoglucosamine_mutase"/>
</dbReference>
<dbReference type="EMBL" id="DSGB01000004">
    <property type="protein sequence ID" value="HER95951.1"/>
    <property type="molecule type" value="Genomic_DNA"/>
</dbReference>
<feature type="domain" description="Alpha-D-phosphohexomutase alpha/beta/alpha" evidence="10">
    <location>
        <begin position="170"/>
        <end position="260"/>
    </location>
</feature>
<dbReference type="GO" id="GO:0004615">
    <property type="term" value="F:phosphomannomutase activity"/>
    <property type="evidence" value="ECO:0007669"/>
    <property type="project" value="TreeGrafter"/>
</dbReference>
<dbReference type="SUPFAM" id="SSF55957">
    <property type="entry name" value="Phosphoglucomutase, C-terminal domain"/>
    <property type="match status" value="1"/>
</dbReference>
<evidence type="ECO:0000256" key="5">
    <source>
        <dbReference type="ARBA" id="ARBA00022842"/>
    </source>
</evidence>
<dbReference type="AlphaFoldDB" id="A0A7V2B0B3"/>
<dbReference type="PROSITE" id="PS00710">
    <property type="entry name" value="PGM_PMM"/>
    <property type="match status" value="1"/>
</dbReference>
<dbReference type="Gene3D" id="3.30.310.50">
    <property type="entry name" value="Alpha-D-phosphohexomutase, C-terminal domain"/>
    <property type="match status" value="1"/>
</dbReference>
<proteinExistence type="inferred from homology"/>
<dbReference type="GO" id="GO:0009252">
    <property type="term" value="P:peptidoglycan biosynthetic process"/>
    <property type="evidence" value="ECO:0007669"/>
    <property type="project" value="TreeGrafter"/>
</dbReference>
<dbReference type="InterPro" id="IPR005844">
    <property type="entry name" value="A-D-PHexomutase_a/b/a-I"/>
</dbReference>
<dbReference type="InterPro" id="IPR016055">
    <property type="entry name" value="A-D-PHexomutase_a/b/a-I/II/III"/>
</dbReference>
<dbReference type="EC" id="5.4.2.10" evidence="12"/>
<accession>A0A7V2B0B3</accession>
<dbReference type="PANTHER" id="PTHR42946">
    <property type="entry name" value="PHOSPHOHEXOSE MUTASE"/>
    <property type="match status" value="1"/>
</dbReference>
<dbReference type="PANTHER" id="PTHR42946:SF1">
    <property type="entry name" value="PHOSPHOGLUCOMUTASE (ALPHA-D-GLUCOSE-1,6-BISPHOSPHATE-DEPENDENT)"/>
    <property type="match status" value="1"/>
</dbReference>
<evidence type="ECO:0000259" key="9">
    <source>
        <dbReference type="Pfam" id="PF02878"/>
    </source>
</evidence>
<dbReference type="GO" id="GO:0008966">
    <property type="term" value="F:phosphoglucosamine mutase activity"/>
    <property type="evidence" value="ECO:0007669"/>
    <property type="project" value="UniProtKB-EC"/>
</dbReference>
<comment type="similarity">
    <text evidence="2 7">Belongs to the phosphohexose mutase family.</text>
</comment>
<name>A0A7V2B0B3_RHOMR</name>
<dbReference type="InterPro" id="IPR024086">
    <property type="entry name" value="GlmM_arc-type"/>
</dbReference>
<comment type="caution">
    <text evidence="12">The sequence shown here is derived from an EMBL/GenBank/DDBJ whole genome shotgun (WGS) entry which is preliminary data.</text>
</comment>
<evidence type="ECO:0000259" key="11">
    <source>
        <dbReference type="Pfam" id="PF02880"/>
    </source>
</evidence>
<dbReference type="Pfam" id="PF02878">
    <property type="entry name" value="PGM_PMM_I"/>
    <property type="match status" value="1"/>
</dbReference>
<evidence type="ECO:0000256" key="3">
    <source>
        <dbReference type="ARBA" id="ARBA00022553"/>
    </source>
</evidence>